<organism evidence="2">
    <name type="scientific">Desertifilum tharense IPPAS B-1220</name>
    <dbReference type="NCBI Taxonomy" id="1781255"/>
    <lineage>
        <taxon>Bacteria</taxon>
        <taxon>Bacillati</taxon>
        <taxon>Cyanobacteriota</taxon>
        <taxon>Cyanophyceae</taxon>
        <taxon>Desertifilales</taxon>
        <taxon>Desertifilaceae</taxon>
        <taxon>Desertifilum</taxon>
    </lineage>
</organism>
<keyword evidence="1" id="KW-1133">Transmembrane helix</keyword>
<proteinExistence type="predicted"/>
<comment type="caution">
    <text evidence="2">The sequence shown here is derived from an EMBL/GenBank/DDBJ whole genome shotgun (WGS) entry which is preliminary data.</text>
</comment>
<protein>
    <submittedName>
        <fullName evidence="2">Uncharacterized protein</fullName>
    </submittedName>
</protein>
<sequence length="70" mass="8248">MFYRREFKNLCKSSFFVEPERYSTFDGGIDVAIVRAAIALCRIVTLVIFLSMVRLWVKYWFEKLSTIGKS</sequence>
<evidence type="ECO:0000256" key="1">
    <source>
        <dbReference type="SAM" id="Phobius"/>
    </source>
</evidence>
<gene>
    <name evidence="2" type="ORF">BH720_21770</name>
</gene>
<dbReference type="STRING" id="1781255.BH720_21770"/>
<evidence type="ECO:0000313" key="2">
    <source>
        <dbReference type="EMBL" id="OEJ73173.1"/>
    </source>
</evidence>
<keyword evidence="1" id="KW-0812">Transmembrane</keyword>
<feature type="transmembrane region" description="Helical" evidence="1">
    <location>
        <begin position="32"/>
        <end position="57"/>
    </location>
</feature>
<name>A0A1E5QFR0_9CYAN</name>
<dbReference type="EMBL" id="MJGC01000099">
    <property type="protein sequence ID" value="OEJ73173.1"/>
    <property type="molecule type" value="Genomic_DNA"/>
</dbReference>
<keyword evidence="1" id="KW-0472">Membrane</keyword>
<reference evidence="2" key="1">
    <citation type="submission" date="2016-09" db="EMBL/GenBank/DDBJ databases">
        <title>Draft genome of thermotolerant cyanobacterium Desertifilum sp. strain IPPAS B-1220.</title>
        <authorList>
            <person name="Sinetova M.A."/>
            <person name="Bolakhan K."/>
            <person name="Zayadan B.K."/>
            <person name="Mironov K.S."/>
            <person name="Ustinova V."/>
            <person name="Kupriyanova E.V."/>
            <person name="Sidorov R.A."/>
            <person name="Skrypnik A.N."/>
            <person name="Gogoleva N.E."/>
            <person name="Gogolev Y.V."/>
            <person name="Los D.A."/>
        </authorList>
    </citation>
    <scope>NUCLEOTIDE SEQUENCE [LARGE SCALE GENOMIC DNA]</scope>
    <source>
        <strain evidence="2">IPPAS B-1220</strain>
    </source>
</reference>
<dbReference type="AlphaFoldDB" id="A0A1E5QFR0"/>
<accession>A0A1E5QFR0</accession>